<organism evidence="1 2">
    <name type="scientific">Perigonia lusca single nucleopolyhedrovirus</name>
    <dbReference type="NCBI Taxonomy" id="1675865"/>
    <lineage>
        <taxon>Viruses</taxon>
        <taxon>Viruses incertae sedis</taxon>
        <taxon>Naldaviricetes</taxon>
        <taxon>Lefavirales</taxon>
        <taxon>Baculoviridae</taxon>
        <taxon>Alphabaculovirus</taxon>
        <taxon>Alphabaculovirus peluscae</taxon>
        <taxon>Perigonia lusca nucleopolyhedrovirus</taxon>
    </lineage>
</organism>
<gene>
    <name evidence="1" type="primary">he65</name>
</gene>
<reference evidence="1 2" key="1">
    <citation type="journal article" date="2016" name="Sci. Rep.">
        <title>Genome sequence of Perigonia lusca single nucleopolyhedrovirus: insights into the evolution of a nucleotide metabolism enzyme in the family Baculoviridae.</title>
        <authorList>
            <person name="Ardisson-Araujo D.M."/>
            <person name="Lima R.N."/>
            <person name="Melo F.L."/>
            <person name="Clem R.J."/>
            <person name="Huang N."/>
            <person name="Bao S.N."/>
            <person name="Sosa-Gomez D.R."/>
            <person name="Ribeiro B.M."/>
        </authorList>
    </citation>
    <scope>NUCLEOTIDE SEQUENCE [LARGE SCALE GENOMIC DNA]</scope>
</reference>
<dbReference type="OrthoDB" id="3903at10239"/>
<dbReference type="Proteomes" id="UP000204667">
    <property type="component" value="Segment"/>
</dbReference>
<name>A0A0M3WNK4_9ABAC</name>
<protein>
    <submittedName>
        <fullName evidence="1">HE65</fullName>
    </submittedName>
</protein>
<dbReference type="RefSeq" id="YP_009165724.1">
    <property type="nucleotide sequence ID" value="NC_027923.1"/>
</dbReference>
<dbReference type="GeneID" id="26040038"/>
<evidence type="ECO:0000313" key="1">
    <source>
        <dbReference type="EMBL" id="AKN80608.1"/>
    </source>
</evidence>
<keyword evidence="2" id="KW-1185">Reference proteome</keyword>
<dbReference type="KEGG" id="vg:26040038"/>
<sequence length="275" mass="31536">MYKKSSSSSSSSLSLNLPPCDNEVYIVFEIGSRAKGFAVDGVSDRDIIEITKCSPSRFMEHILDDSKRLHNTHTLIRNEQNSNIGDLVKVDLFVALRGVYTGKYYYLAAFATRSDMNNDNLYEFVHDVALLRLPMILHTMIKYRPKSKLPKNLLGIVYNLLYVNYCLNNNNLPNPETCKLMDLVKDLSNDDGVVYNKVDTKFCADLISYNQCAKHRLQSYKDDNKYANAIEDYRNHLLDRMKSLPDKLARREDIENAIISNMLYGTRLPKLIVNA</sequence>
<dbReference type="EMBL" id="KM596836">
    <property type="protein sequence ID" value="AKN80608.1"/>
    <property type="molecule type" value="Genomic_DNA"/>
</dbReference>
<accession>A0A0M3WNK4</accession>
<proteinExistence type="predicted"/>
<evidence type="ECO:0000313" key="2">
    <source>
        <dbReference type="Proteomes" id="UP000204667"/>
    </source>
</evidence>